<dbReference type="InterPro" id="IPR054346">
    <property type="entry name" value="ARPP-2"/>
</dbReference>
<dbReference type="Pfam" id="PF22549">
    <property type="entry name" value="ARPP-2"/>
    <property type="match status" value="1"/>
</dbReference>
<dbReference type="Proteomes" id="UP001589532">
    <property type="component" value="Unassembled WGS sequence"/>
</dbReference>
<sequence>MIDLTGLDTRPAQTWGALRLVPLVRREPIEDLRLHAKVYGDEASMVYLPDKTVYTAYVPHAFVASWSDDGTPAAAYGTQLGRPLEHMCIRTRRRMARRVDKGRLRFLPLHLAVEGFLALHFGGPVVAWEEWSRQALAHGLSSRAEDAYIGAEVSGLEDALKVFEIYPGQCGLLLYAGDALASAFVVPHPEDYRALHPTLVRDMYGELIYDYALFYPVRDFPAVIDESVVSSLGDLRAEAVRAERDWAGFHDSVMAADLLRAPAQVEEVYRLGRFTLSRFLPAFERKSENHIGETITDVDGRLAYLKTFRLSEAQVRRGHLLSTLAGHDWSLPAAAATLRISAAALGLRLERAGFGHLLRQDVLDGYRKALSERSRRTRRGGAPSPPA</sequence>
<comment type="caution">
    <text evidence="2">The sequence shown here is derived from an EMBL/GenBank/DDBJ whole genome shotgun (WGS) entry which is preliminary data.</text>
</comment>
<dbReference type="EMBL" id="JBHMBW010000003">
    <property type="protein sequence ID" value="MFB9622569.1"/>
    <property type="molecule type" value="Genomic_DNA"/>
</dbReference>
<name>A0ABV5RUX0_9ACTN</name>
<evidence type="ECO:0000313" key="2">
    <source>
        <dbReference type="EMBL" id="MFB9622569.1"/>
    </source>
</evidence>
<feature type="domain" description="ARG and Rhodanese-Phosphatase-superfamily-associated" evidence="1">
    <location>
        <begin position="2"/>
        <end position="272"/>
    </location>
</feature>
<protein>
    <recommendedName>
        <fullName evidence="1">ARG and Rhodanese-Phosphatase-superfamily-associated domain-containing protein</fullName>
    </recommendedName>
</protein>
<accession>A0ABV5RUX0</accession>
<dbReference type="RefSeq" id="WP_344996457.1">
    <property type="nucleotide sequence ID" value="NZ_BAAAXV010000009.1"/>
</dbReference>
<proteinExistence type="predicted"/>
<keyword evidence="3" id="KW-1185">Reference proteome</keyword>
<gene>
    <name evidence="2" type="ORF">ACFFSA_05695</name>
</gene>
<organism evidence="2 3">
    <name type="scientific">Nonomuraea helvata</name>
    <dbReference type="NCBI Taxonomy" id="37484"/>
    <lineage>
        <taxon>Bacteria</taxon>
        <taxon>Bacillati</taxon>
        <taxon>Actinomycetota</taxon>
        <taxon>Actinomycetes</taxon>
        <taxon>Streptosporangiales</taxon>
        <taxon>Streptosporangiaceae</taxon>
        <taxon>Nonomuraea</taxon>
    </lineage>
</organism>
<evidence type="ECO:0000259" key="1">
    <source>
        <dbReference type="Pfam" id="PF22549"/>
    </source>
</evidence>
<reference evidence="2 3" key="1">
    <citation type="submission" date="2024-09" db="EMBL/GenBank/DDBJ databases">
        <authorList>
            <person name="Sun Q."/>
            <person name="Mori K."/>
        </authorList>
    </citation>
    <scope>NUCLEOTIDE SEQUENCE [LARGE SCALE GENOMIC DNA]</scope>
    <source>
        <strain evidence="2 3">JCM 3143</strain>
    </source>
</reference>
<evidence type="ECO:0000313" key="3">
    <source>
        <dbReference type="Proteomes" id="UP001589532"/>
    </source>
</evidence>